<keyword evidence="2" id="KW-0547">Nucleotide-binding</keyword>
<dbReference type="SUPFAM" id="SSF56059">
    <property type="entry name" value="Glutathione synthetase ATP-binding domain-like"/>
    <property type="match status" value="1"/>
</dbReference>
<feature type="domain" description="ATP-grasp" evidence="3">
    <location>
        <begin position="131"/>
        <end position="322"/>
    </location>
</feature>
<dbReference type="EMBL" id="SMCS01000010">
    <property type="protein sequence ID" value="TCV91645.1"/>
    <property type="molecule type" value="Genomic_DNA"/>
</dbReference>
<reference evidence="4 5" key="1">
    <citation type="submission" date="2019-03" db="EMBL/GenBank/DDBJ databases">
        <title>Above-ground endophytic microbial communities from plants in different locations in the United States.</title>
        <authorList>
            <person name="Frank C."/>
        </authorList>
    </citation>
    <scope>NUCLEOTIDE SEQUENCE [LARGE SCALE GENOMIC DNA]</scope>
    <source>
        <strain evidence="4 5">LP_13_YM</strain>
    </source>
</reference>
<dbReference type="GO" id="GO:0018169">
    <property type="term" value="F:ribosomal S6-glutamic acid ligase activity"/>
    <property type="evidence" value="ECO:0007669"/>
    <property type="project" value="TreeGrafter"/>
</dbReference>
<proteinExistence type="predicted"/>
<sequence>MNSLIFSTQDDLHAQAIRWAIRAGGFPCELIDTALPLHAQLGNIALFPDDPDNEPFRRDVTRGSRRISVLNRRFRRHKRMDDVPDMYRGYAQVEALEYEKNLHWWLDRSENVYSINPYSRLLEAENKSWQLYAARRCGLDVPPTLMSASPERIRNFLRLHPQVVVKPFQPHTWRDNSEGKLWTAYARAVDSRRLMEASDAELAMSPAIYQPYVPIVADVRVVVIGDTVHALAMHHREPGDIDFRQIHRDKLRIEPILPPADITSSLLRMMGELRLGYCASDFVIDTEGRWRFLELNPAGSFLFLEEDCPDMHVLAAMCSLLVCRRVTSDASLVFPSLAAFYTSSEGRDCLRTTDSVVAGPGMHPSVTYINDGRAVAPHPGTEA</sequence>
<dbReference type="GO" id="GO:0009432">
    <property type="term" value="P:SOS response"/>
    <property type="evidence" value="ECO:0007669"/>
    <property type="project" value="TreeGrafter"/>
</dbReference>
<protein>
    <recommendedName>
        <fullName evidence="3">ATP-grasp domain-containing protein</fullName>
    </recommendedName>
</protein>
<dbReference type="InterPro" id="IPR011761">
    <property type="entry name" value="ATP-grasp"/>
</dbReference>
<evidence type="ECO:0000256" key="1">
    <source>
        <dbReference type="ARBA" id="ARBA00023211"/>
    </source>
</evidence>
<dbReference type="GO" id="GO:0005737">
    <property type="term" value="C:cytoplasm"/>
    <property type="evidence" value="ECO:0007669"/>
    <property type="project" value="TreeGrafter"/>
</dbReference>
<name>A0A4R3YGC7_9GAMM</name>
<dbReference type="Proteomes" id="UP000295645">
    <property type="component" value="Unassembled WGS sequence"/>
</dbReference>
<comment type="caution">
    <text evidence="4">The sequence shown here is derived from an EMBL/GenBank/DDBJ whole genome shotgun (WGS) entry which is preliminary data.</text>
</comment>
<dbReference type="GO" id="GO:0046872">
    <property type="term" value="F:metal ion binding"/>
    <property type="evidence" value="ECO:0007669"/>
    <property type="project" value="InterPro"/>
</dbReference>
<dbReference type="PANTHER" id="PTHR21621:SF0">
    <property type="entry name" value="BETA-CITRYLGLUTAMATE SYNTHASE B-RELATED"/>
    <property type="match status" value="1"/>
</dbReference>
<keyword evidence="2" id="KW-0067">ATP-binding</keyword>
<dbReference type="AlphaFoldDB" id="A0A4R3YGC7"/>
<accession>A0A4R3YGC7</accession>
<evidence type="ECO:0000313" key="4">
    <source>
        <dbReference type="EMBL" id="TCV91645.1"/>
    </source>
</evidence>
<dbReference type="GO" id="GO:0005524">
    <property type="term" value="F:ATP binding"/>
    <property type="evidence" value="ECO:0007669"/>
    <property type="project" value="UniProtKB-UniRule"/>
</dbReference>
<dbReference type="Gene3D" id="3.30.470.20">
    <property type="entry name" value="ATP-grasp fold, B domain"/>
    <property type="match status" value="1"/>
</dbReference>
<keyword evidence="1" id="KW-0464">Manganese</keyword>
<organism evidence="4 5">
    <name type="scientific">Luteibacter rhizovicinus</name>
    <dbReference type="NCBI Taxonomy" id="242606"/>
    <lineage>
        <taxon>Bacteria</taxon>
        <taxon>Pseudomonadati</taxon>
        <taxon>Pseudomonadota</taxon>
        <taxon>Gammaproteobacteria</taxon>
        <taxon>Lysobacterales</taxon>
        <taxon>Rhodanobacteraceae</taxon>
        <taxon>Luteibacter</taxon>
    </lineage>
</organism>
<evidence type="ECO:0000256" key="2">
    <source>
        <dbReference type="PROSITE-ProRule" id="PRU00409"/>
    </source>
</evidence>
<gene>
    <name evidence="4" type="ORF">EC912_11075</name>
</gene>
<dbReference type="PANTHER" id="PTHR21621">
    <property type="entry name" value="RIBOSOMAL PROTEIN S6 MODIFICATION PROTEIN"/>
    <property type="match status" value="1"/>
</dbReference>
<dbReference type="PROSITE" id="PS50975">
    <property type="entry name" value="ATP_GRASP"/>
    <property type="match status" value="1"/>
</dbReference>
<dbReference type="OrthoDB" id="583309at2"/>
<keyword evidence="5" id="KW-1185">Reference proteome</keyword>
<evidence type="ECO:0000313" key="5">
    <source>
        <dbReference type="Proteomes" id="UP000295645"/>
    </source>
</evidence>
<dbReference type="RefSeq" id="WP_132147136.1">
    <property type="nucleotide sequence ID" value="NZ_SMCS01000010.1"/>
</dbReference>
<evidence type="ECO:0000259" key="3">
    <source>
        <dbReference type="PROSITE" id="PS50975"/>
    </source>
</evidence>